<dbReference type="InterPro" id="IPR018490">
    <property type="entry name" value="cNMP-bd_dom_sf"/>
</dbReference>
<organism evidence="6 7">
    <name type="scientific">Albidovulum marisflavi</name>
    <dbReference type="NCBI Taxonomy" id="2984159"/>
    <lineage>
        <taxon>Bacteria</taxon>
        <taxon>Pseudomonadati</taxon>
        <taxon>Pseudomonadota</taxon>
        <taxon>Alphaproteobacteria</taxon>
        <taxon>Rhodobacterales</taxon>
        <taxon>Paracoccaceae</taxon>
        <taxon>Albidovulum</taxon>
    </lineage>
</organism>
<dbReference type="InterPro" id="IPR000595">
    <property type="entry name" value="cNMP-bd_dom"/>
</dbReference>
<dbReference type="SUPFAM" id="SSF46785">
    <property type="entry name" value="Winged helix' DNA-binding domain"/>
    <property type="match status" value="1"/>
</dbReference>
<sequence>MFENASGHFRSVHSALKPKTALKNEGADGFRRYLSQGEHLFYEADRAVFVYEVVFGSLRLTRIQQDGRRHVVAFAFPGDIVGLPVDGRHSTECVAVAPVEVIAHRYDPAAPPEQKPGLHARVLAAALEEIRALQDHFLMLGRRSAAEKVAAFILWLEHRIGEGAGACRLIRLSMNRADIADHLGLTPETVSRTITQFRESRLIALDGAQTMLILDMPRMKSVAEGG</sequence>
<evidence type="ECO:0000256" key="1">
    <source>
        <dbReference type="ARBA" id="ARBA00023015"/>
    </source>
</evidence>
<evidence type="ECO:0000313" key="7">
    <source>
        <dbReference type="Proteomes" id="UP001652542"/>
    </source>
</evidence>
<evidence type="ECO:0000259" key="4">
    <source>
        <dbReference type="PROSITE" id="PS50042"/>
    </source>
</evidence>
<feature type="domain" description="HTH crp-type" evidence="5">
    <location>
        <begin position="143"/>
        <end position="217"/>
    </location>
</feature>
<dbReference type="InterPro" id="IPR014710">
    <property type="entry name" value="RmlC-like_jellyroll"/>
</dbReference>
<keyword evidence="2" id="KW-0238">DNA-binding</keyword>
<dbReference type="RefSeq" id="WP_263734014.1">
    <property type="nucleotide sequence ID" value="NZ_JAOWKY010000001.1"/>
</dbReference>
<reference evidence="6 7" key="1">
    <citation type="submission" date="2022-10" db="EMBL/GenBank/DDBJ databases">
        <title>Defluviimonas sp. nov., isolated from ocean surface water.</title>
        <authorList>
            <person name="He W."/>
            <person name="Wang L."/>
            <person name="Zhang D.-F."/>
        </authorList>
    </citation>
    <scope>NUCLEOTIDE SEQUENCE [LARGE SCALE GENOMIC DNA]</scope>
    <source>
        <strain evidence="6 7">WL0002</strain>
    </source>
</reference>
<dbReference type="Gene3D" id="2.60.120.10">
    <property type="entry name" value="Jelly Rolls"/>
    <property type="match status" value="1"/>
</dbReference>
<dbReference type="EMBL" id="JAOWKY010000001">
    <property type="protein sequence ID" value="MCV2868403.1"/>
    <property type="molecule type" value="Genomic_DNA"/>
</dbReference>
<dbReference type="SUPFAM" id="SSF51206">
    <property type="entry name" value="cAMP-binding domain-like"/>
    <property type="match status" value="1"/>
</dbReference>
<dbReference type="InterPro" id="IPR036388">
    <property type="entry name" value="WH-like_DNA-bd_sf"/>
</dbReference>
<dbReference type="SMART" id="SM00419">
    <property type="entry name" value="HTH_CRP"/>
    <property type="match status" value="1"/>
</dbReference>
<dbReference type="PRINTS" id="PR00034">
    <property type="entry name" value="HTHCRP"/>
</dbReference>
<evidence type="ECO:0000256" key="3">
    <source>
        <dbReference type="ARBA" id="ARBA00023163"/>
    </source>
</evidence>
<protein>
    <submittedName>
        <fullName evidence="6">Helix-turn-helix domain-containing protein</fullName>
    </submittedName>
</protein>
<feature type="domain" description="Cyclic nucleotide-binding" evidence="4">
    <location>
        <begin position="31"/>
        <end position="82"/>
    </location>
</feature>
<evidence type="ECO:0000259" key="5">
    <source>
        <dbReference type="PROSITE" id="PS51063"/>
    </source>
</evidence>
<dbReference type="PROSITE" id="PS50042">
    <property type="entry name" value="CNMP_BINDING_3"/>
    <property type="match status" value="1"/>
</dbReference>
<keyword evidence="1" id="KW-0805">Transcription regulation</keyword>
<name>A0ABT2ZB94_9RHOB</name>
<evidence type="ECO:0000313" key="6">
    <source>
        <dbReference type="EMBL" id="MCV2868403.1"/>
    </source>
</evidence>
<dbReference type="InterPro" id="IPR012318">
    <property type="entry name" value="HTH_CRP"/>
</dbReference>
<gene>
    <name evidence="6" type="ORF">OEW28_07155</name>
</gene>
<dbReference type="Pfam" id="PF00027">
    <property type="entry name" value="cNMP_binding"/>
    <property type="match status" value="1"/>
</dbReference>
<dbReference type="PROSITE" id="PS51063">
    <property type="entry name" value="HTH_CRP_2"/>
    <property type="match status" value="1"/>
</dbReference>
<proteinExistence type="predicted"/>
<dbReference type="CDD" id="cd00092">
    <property type="entry name" value="HTH_CRP"/>
    <property type="match status" value="1"/>
</dbReference>
<keyword evidence="3" id="KW-0804">Transcription</keyword>
<keyword evidence="7" id="KW-1185">Reference proteome</keyword>
<dbReference type="CDD" id="cd00038">
    <property type="entry name" value="CAP_ED"/>
    <property type="match status" value="1"/>
</dbReference>
<dbReference type="InterPro" id="IPR036390">
    <property type="entry name" value="WH_DNA-bd_sf"/>
</dbReference>
<dbReference type="Gene3D" id="1.10.10.10">
    <property type="entry name" value="Winged helix-like DNA-binding domain superfamily/Winged helix DNA-binding domain"/>
    <property type="match status" value="1"/>
</dbReference>
<comment type="caution">
    <text evidence="6">The sequence shown here is derived from an EMBL/GenBank/DDBJ whole genome shotgun (WGS) entry which is preliminary data.</text>
</comment>
<dbReference type="Proteomes" id="UP001652542">
    <property type="component" value="Unassembled WGS sequence"/>
</dbReference>
<dbReference type="Pfam" id="PF13545">
    <property type="entry name" value="HTH_Crp_2"/>
    <property type="match status" value="1"/>
</dbReference>
<evidence type="ECO:0000256" key="2">
    <source>
        <dbReference type="ARBA" id="ARBA00023125"/>
    </source>
</evidence>
<accession>A0ABT2ZB94</accession>